<feature type="coiled-coil region" evidence="3">
    <location>
        <begin position="801"/>
        <end position="831"/>
    </location>
</feature>
<keyword evidence="4" id="KW-1133">Transmembrane helix</keyword>
<gene>
    <name evidence="7" type="ORF">FQY83_13420</name>
</gene>
<dbReference type="PROSITE" id="PS50887">
    <property type="entry name" value="GGDEF"/>
    <property type="match status" value="1"/>
</dbReference>
<organism evidence="7 8">
    <name type="scientific">Luteimonas marina</name>
    <dbReference type="NCBI Taxonomy" id="488485"/>
    <lineage>
        <taxon>Bacteria</taxon>
        <taxon>Pseudomonadati</taxon>
        <taxon>Pseudomonadota</taxon>
        <taxon>Gammaproteobacteria</taxon>
        <taxon>Lysobacterales</taxon>
        <taxon>Lysobacteraceae</taxon>
        <taxon>Luteimonas</taxon>
    </lineage>
</organism>
<protein>
    <recommendedName>
        <fullName evidence="2">diguanylate cyclase</fullName>
        <ecNumber evidence="2">2.7.7.65</ecNumber>
    </recommendedName>
</protein>
<dbReference type="Pfam" id="PF07494">
    <property type="entry name" value="Reg_prop"/>
    <property type="match status" value="2"/>
</dbReference>
<feature type="chain" id="PRO_5023049139" description="diguanylate cyclase" evidence="5">
    <location>
        <begin position="43"/>
        <end position="998"/>
    </location>
</feature>
<dbReference type="EMBL" id="VOHK01000005">
    <property type="protein sequence ID" value="TWT19349.1"/>
    <property type="molecule type" value="Genomic_DNA"/>
</dbReference>
<dbReference type="Proteomes" id="UP000319980">
    <property type="component" value="Unassembled WGS sequence"/>
</dbReference>
<evidence type="ECO:0000256" key="3">
    <source>
        <dbReference type="SAM" id="Coils"/>
    </source>
</evidence>
<keyword evidence="3" id="KW-0175">Coiled coil</keyword>
<evidence type="ECO:0000313" key="7">
    <source>
        <dbReference type="EMBL" id="TWT19349.1"/>
    </source>
</evidence>
<accession>A0A5C5U0R9</accession>
<comment type="caution">
    <text evidence="7">The sequence shown here is derived from an EMBL/GenBank/DDBJ whole genome shotgun (WGS) entry which is preliminary data.</text>
</comment>
<dbReference type="InterPro" id="IPR011123">
    <property type="entry name" value="Y_Y_Y"/>
</dbReference>
<dbReference type="Gene3D" id="3.30.70.270">
    <property type="match status" value="1"/>
</dbReference>
<dbReference type="Gene3D" id="2.60.40.10">
    <property type="entry name" value="Immunoglobulins"/>
    <property type="match status" value="1"/>
</dbReference>
<dbReference type="InterPro" id="IPR000160">
    <property type="entry name" value="GGDEF_dom"/>
</dbReference>
<keyword evidence="8" id="KW-1185">Reference proteome</keyword>
<evidence type="ECO:0000256" key="2">
    <source>
        <dbReference type="ARBA" id="ARBA00012528"/>
    </source>
</evidence>
<evidence type="ECO:0000259" key="6">
    <source>
        <dbReference type="PROSITE" id="PS50887"/>
    </source>
</evidence>
<dbReference type="InterPro" id="IPR011110">
    <property type="entry name" value="Reg_prop"/>
</dbReference>
<dbReference type="Pfam" id="PF07495">
    <property type="entry name" value="Y_Y_Y"/>
    <property type="match status" value="1"/>
</dbReference>
<dbReference type="InterPro" id="IPR015943">
    <property type="entry name" value="WD40/YVTN_repeat-like_dom_sf"/>
</dbReference>
<dbReference type="GO" id="GO:0052621">
    <property type="term" value="F:diguanylate cyclase activity"/>
    <property type="evidence" value="ECO:0007669"/>
    <property type="project" value="UniProtKB-EC"/>
</dbReference>
<dbReference type="EC" id="2.7.7.65" evidence="2"/>
<dbReference type="InterPro" id="IPR050469">
    <property type="entry name" value="Diguanylate_Cyclase"/>
</dbReference>
<dbReference type="GO" id="GO:1902201">
    <property type="term" value="P:negative regulation of bacterial-type flagellum-dependent cell motility"/>
    <property type="evidence" value="ECO:0007669"/>
    <property type="project" value="TreeGrafter"/>
</dbReference>
<keyword evidence="4" id="KW-0472">Membrane</keyword>
<dbReference type="NCBIfam" id="TIGR00254">
    <property type="entry name" value="GGDEF"/>
    <property type="match status" value="1"/>
</dbReference>
<evidence type="ECO:0000313" key="8">
    <source>
        <dbReference type="Proteomes" id="UP000319980"/>
    </source>
</evidence>
<dbReference type="GO" id="GO:0043709">
    <property type="term" value="P:cell adhesion involved in single-species biofilm formation"/>
    <property type="evidence" value="ECO:0007669"/>
    <property type="project" value="TreeGrafter"/>
</dbReference>
<comment type="cofactor">
    <cofactor evidence="1">
        <name>Mg(2+)</name>
        <dbReference type="ChEBI" id="CHEBI:18420"/>
    </cofactor>
</comment>
<dbReference type="GO" id="GO:0005886">
    <property type="term" value="C:plasma membrane"/>
    <property type="evidence" value="ECO:0007669"/>
    <property type="project" value="TreeGrafter"/>
</dbReference>
<feature type="signal peptide" evidence="5">
    <location>
        <begin position="1"/>
        <end position="42"/>
    </location>
</feature>
<dbReference type="AlphaFoldDB" id="A0A5C5U0R9"/>
<dbReference type="SMART" id="SM00267">
    <property type="entry name" value="GGDEF"/>
    <property type="match status" value="1"/>
</dbReference>
<dbReference type="InterPro" id="IPR029787">
    <property type="entry name" value="Nucleotide_cyclase"/>
</dbReference>
<sequence>MNSMPGMEASIPAARARPMHRVGAWLLACACACAWLAPFVHAATLDPALPAERYTVTRWNADDGLPHSQIHAIGQDADGFLWVSTWEGTVRFDGREFREVGRLAPADGHRLASRLLWPDADGGMLVGVEHLGLMRVPATGEARPACDRFPVLEAVRMARGIDGVPWVAARDGLYRLLPGGDCTRVEHGEQLTGQDVLALMQHADGSLWAGNRRGLYRWHEGRLEALGERLGLPPGEVRGLAQTGEGDVWIVGDQGVWRHREGRLEQLRGERAEGLLQDRQGALWVALTDSQVLRYRHGQWQLLDQRHGIEGFASGALFEGREGLVWFGTTHGLFRIADGPVRGIGKQHGLANDYVRSLLQTADGQAWIGHSGGLSRMRGSAIEPVFPRAGMRGSSVLSLARAADGGVWAGTYNRGVLHFGAGPQAPATPLADDDSPLSTEQVRALLEDPVGTLWIGTERGLVAWRDGHLDPQPLPGLPALPVRTLHRTAAGELWIGLLGGLARREPDGRLVVLRPGEDFPALSAFDFHADPDGTLWIASDRGLLRHRDGTFRLYGHEQGLSGSALFRVLADDLDNLWVSSNGGVTRIPRKAIDAVDRGQATRLELQAFERDDGMPSRQANGGSAPAGWRMGNGELWLPTAAGIAVFDPGRVMEAYRGEVSLVVDQVAVDGVGRDAASSHALAAGARLGLRFTGISLRNPGSLRYRYRMHGLDHDWIEAAQAGEVSYTNLPPGELRFEVQVARAPADWAHPANVVQVRFEVAPPWWRRPWALLAGIVGAGLLLAGVHQALGRRQRQRARVLESKVEQRTQELHAKNRQLEDASRQRELLMEQLVHQASHDPLTGLPNRRASDQHLAGAIQQADASARPLCVAIIDLDRFKHVNDRYGHQVGDRVLARVALQLQASLRSATVFVGRTGGEEFLVVMRETGLAQAIALLERASAEVAVMQVAPNDANTLTCTISVGVVERSRQEGPDALLQRADVALYEAKRQGRDRVVAG</sequence>
<keyword evidence="5" id="KW-0732">Signal</keyword>
<dbReference type="InterPro" id="IPR043128">
    <property type="entry name" value="Rev_trsase/Diguanyl_cyclase"/>
</dbReference>
<dbReference type="SUPFAM" id="SSF55073">
    <property type="entry name" value="Nucleotide cyclase"/>
    <property type="match status" value="1"/>
</dbReference>
<keyword evidence="4" id="KW-0812">Transmembrane</keyword>
<feature type="transmembrane region" description="Helical" evidence="4">
    <location>
        <begin position="769"/>
        <end position="789"/>
    </location>
</feature>
<name>A0A5C5U0R9_9GAMM</name>
<dbReference type="FunFam" id="3.30.70.270:FF:000001">
    <property type="entry name" value="Diguanylate cyclase domain protein"/>
    <property type="match status" value="1"/>
</dbReference>
<dbReference type="PANTHER" id="PTHR45138:SF24">
    <property type="entry name" value="DIGUANYLATE CYCLASE DGCC-RELATED"/>
    <property type="match status" value="1"/>
</dbReference>
<dbReference type="InterPro" id="IPR013783">
    <property type="entry name" value="Ig-like_fold"/>
</dbReference>
<dbReference type="Pfam" id="PF00990">
    <property type="entry name" value="GGDEF"/>
    <property type="match status" value="1"/>
</dbReference>
<feature type="domain" description="GGDEF" evidence="6">
    <location>
        <begin position="866"/>
        <end position="998"/>
    </location>
</feature>
<evidence type="ECO:0000256" key="5">
    <source>
        <dbReference type="SAM" id="SignalP"/>
    </source>
</evidence>
<dbReference type="Gene3D" id="2.130.10.10">
    <property type="entry name" value="YVTN repeat-like/Quinoprotein amine dehydrogenase"/>
    <property type="match status" value="3"/>
</dbReference>
<dbReference type="CDD" id="cd01949">
    <property type="entry name" value="GGDEF"/>
    <property type="match status" value="1"/>
</dbReference>
<evidence type="ECO:0000256" key="1">
    <source>
        <dbReference type="ARBA" id="ARBA00001946"/>
    </source>
</evidence>
<evidence type="ECO:0000256" key="4">
    <source>
        <dbReference type="SAM" id="Phobius"/>
    </source>
</evidence>
<reference evidence="7 8" key="1">
    <citation type="journal article" date="2008" name="Int. J. Syst. Evol. Microbiol.">
        <title>Luteimonas marina sp. nov., isolated from seawater.</title>
        <authorList>
            <person name="Baik K.S."/>
            <person name="Park S.C."/>
            <person name="Kim M.S."/>
            <person name="Kim E.M."/>
            <person name="Park C."/>
            <person name="Chun J."/>
            <person name="Seong C.N."/>
        </authorList>
    </citation>
    <scope>NUCLEOTIDE SEQUENCE [LARGE SCALE GENOMIC DNA]</scope>
    <source>
        <strain evidence="7 8">FR1330</strain>
    </source>
</reference>
<dbReference type="SUPFAM" id="SSF63829">
    <property type="entry name" value="Calcium-dependent phosphotriesterase"/>
    <property type="match status" value="3"/>
</dbReference>
<proteinExistence type="predicted"/>
<dbReference type="PANTHER" id="PTHR45138">
    <property type="entry name" value="REGULATORY COMPONENTS OF SENSORY TRANSDUCTION SYSTEM"/>
    <property type="match status" value="1"/>
</dbReference>